<dbReference type="Proteomes" id="UP000712281">
    <property type="component" value="Unassembled WGS sequence"/>
</dbReference>
<sequence length="145" mass="16353">MCSSTTRLEKASIINLIFDVYDDVNHVYDDGVDEDPTSDILDEEIDASFIGIQEGREVTGQPRDLGYTNNLFLQDVIYIALYVDPSSAIYNDFELPYCGHQDPIYSRCLHADVKSILEFMILSSSRRSKDSGHVSRKSHSVVPDL</sequence>
<comment type="caution">
    <text evidence="1">The sequence shown here is derived from an EMBL/GenBank/DDBJ whole genome shotgun (WGS) entry which is preliminary data.</text>
</comment>
<protein>
    <submittedName>
        <fullName evidence="1">Uncharacterized protein</fullName>
    </submittedName>
</protein>
<gene>
    <name evidence="1" type="ORF">F2Q68_00008232</name>
</gene>
<accession>A0A8S9KR71</accession>
<reference evidence="1" key="1">
    <citation type="submission" date="2019-12" db="EMBL/GenBank/DDBJ databases">
        <title>Genome sequencing and annotation of Brassica cretica.</title>
        <authorList>
            <person name="Studholme D.J."/>
            <person name="Sarris P.F."/>
        </authorList>
    </citation>
    <scope>NUCLEOTIDE SEQUENCE</scope>
    <source>
        <strain evidence="1">PFS-001/15</strain>
        <tissue evidence="1">Leaf</tissue>
    </source>
</reference>
<proteinExistence type="predicted"/>
<organism evidence="1 2">
    <name type="scientific">Brassica cretica</name>
    <name type="common">Mustard</name>
    <dbReference type="NCBI Taxonomy" id="69181"/>
    <lineage>
        <taxon>Eukaryota</taxon>
        <taxon>Viridiplantae</taxon>
        <taxon>Streptophyta</taxon>
        <taxon>Embryophyta</taxon>
        <taxon>Tracheophyta</taxon>
        <taxon>Spermatophyta</taxon>
        <taxon>Magnoliopsida</taxon>
        <taxon>eudicotyledons</taxon>
        <taxon>Gunneridae</taxon>
        <taxon>Pentapetalae</taxon>
        <taxon>rosids</taxon>
        <taxon>malvids</taxon>
        <taxon>Brassicales</taxon>
        <taxon>Brassicaceae</taxon>
        <taxon>Brassiceae</taxon>
        <taxon>Brassica</taxon>
    </lineage>
</organism>
<name>A0A8S9KR71_BRACR</name>
<dbReference type="AlphaFoldDB" id="A0A8S9KR71"/>
<evidence type="ECO:0000313" key="2">
    <source>
        <dbReference type="Proteomes" id="UP000712281"/>
    </source>
</evidence>
<evidence type="ECO:0000313" key="1">
    <source>
        <dbReference type="EMBL" id="KAF2597384.1"/>
    </source>
</evidence>
<dbReference type="EMBL" id="QGKW02000717">
    <property type="protein sequence ID" value="KAF2597384.1"/>
    <property type="molecule type" value="Genomic_DNA"/>
</dbReference>